<evidence type="ECO:0000259" key="1">
    <source>
        <dbReference type="PROSITE" id="PS51154"/>
    </source>
</evidence>
<organism evidence="2 3">
    <name type="scientific">Hapsidospora chrysogenum (strain ATCC 11550 / CBS 779.69 / DSM 880 / IAM 14645 / JCM 23072 / IMI 49137)</name>
    <name type="common">Acremonium chrysogenum</name>
    <dbReference type="NCBI Taxonomy" id="857340"/>
    <lineage>
        <taxon>Eukaryota</taxon>
        <taxon>Fungi</taxon>
        <taxon>Dikarya</taxon>
        <taxon>Ascomycota</taxon>
        <taxon>Pezizomycotina</taxon>
        <taxon>Sordariomycetes</taxon>
        <taxon>Hypocreomycetidae</taxon>
        <taxon>Hypocreales</taxon>
        <taxon>Bionectriaceae</taxon>
        <taxon>Hapsidospora</taxon>
    </lineage>
</organism>
<proteinExistence type="predicted"/>
<dbReference type="HOGENOM" id="CLU_046550_3_1_1"/>
<protein>
    <submittedName>
        <fullName evidence="2">O-acetyl-ADP-ribose deacetylase MACROD2-like protein</fullName>
    </submittedName>
</protein>
<dbReference type="PANTHER" id="PTHR11106">
    <property type="entry name" value="GANGLIOSIDE INDUCED DIFFERENTIATION ASSOCIATED PROTEIN 2-RELATED"/>
    <property type="match status" value="1"/>
</dbReference>
<evidence type="ECO:0000313" key="2">
    <source>
        <dbReference type="EMBL" id="KFH43517.1"/>
    </source>
</evidence>
<dbReference type="PROSITE" id="PS51154">
    <property type="entry name" value="MACRO"/>
    <property type="match status" value="1"/>
</dbReference>
<reference evidence="3" key="1">
    <citation type="journal article" date="2014" name="Genome Announc.">
        <title>Genome sequence and annotation of Acremonium chrysogenum, producer of the beta-lactam antibiotic cephalosporin C.</title>
        <authorList>
            <person name="Terfehr D."/>
            <person name="Dahlmann T.A."/>
            <person name="Specht T."/>
            <person name="Zadra I."/>
            <person name="Kuernsteiner H."/>
            <person name="Kueck U."/>
        </authorList>
    </citation>
    <scope>NUCLEOTIDE SEQUENCE [LARGE SCALE GENOMIC DNA]</scope>
    <source>
        <strain evidence="3">ATCC 11550 / CBS 779.69 / DSM 880 / IAM 14645 / JCM 23072 / IMI 49137</strain>
    </source>
</reference>
<dbReference type="Pfam" id="PF01661">
    <property type="entry name" value="Macro"/>
    <property type="match status" value="1"/>
</dbReference>
<dbReference type="AlphaFoldDB" id="A0A086T2D5"/>
<gene>
    <name evidence="2" type="ORF">ACRE_057020</name>
</gene>
<name>A0A086T2D5_HAPC1</name>
<dbReference type="SUPFAM" id="SSF52949">
    <property type="entry name" value="Macro domain-like"/>
    <property type="match status" value="1"/>
</dbReference>
<dbReference type="NCBIfam" id="NF001664">
    <property type="entry name" value="PRK00431.1-6"/>
    <property type="match status" value="1"/>
</dbReference>
<evidence type="ECO:0000313" key="3">
    <source>
        <dbReference type="Proteomes" id="UP000029964"/>
    </source>
</evidence>
<comment type="caution">
    <text evidence="2">The sequence shown here is derived from an EMBL/GenBank/DDBJ whole genome shotgun (WGS) entry which is preliminary data.</text>
</comment>
<dbReference type="STRING" id="857340.A0A086T2D5"/>
<accession>A0A086T2D5</accession>
<dbReference type="Gene3D" id="3.40.220.10">
    <property type="entry name" value="Leucine Aminopeptidase, subunit E, domain 1"/>
    <property type="match status" value="1"/>
</dbReference>
<dbReference type="InterPro" id="IPR002589">
    <property type="entry name" value="Macro_dom"/>
</dbReference>
<dbReference type="EMBL" id="JPKY01000067">
    <property type="protein sequence ID" value="KFH43517.1"/>
    <property type="molecule type" value="Genomic_DNA"/>
</dbReference>
<sequence>MAAKSLADIPTLTSLYASGALRAAATSTVAATASRSINDRVGLIRGDITKLRVDAIVNAANTSLLGGGGVDGAIHRAAGPGLLAECRTLGGCPTGQAKLTGGHSLPARHVIHTVGPVYSRGRAGESEALLRSCYDTSLRLAAASGLGSVAFSAISTGVYGYPSADAAVVACRTVREFLESDDGQKMGRVVFVTFEQKDVAAYDEALPKFFPPEEGDAE</sequence>
<keyword evidence="3" id="KW-1185">Reference proteome</keyword>
<dbReference type="CDD" id="cd02908">
    <property type="entry name" value="Macro_OAADPr_deacetylase"/>
    <property type="match status" value="1"/>
</dbReference>
<feature type="domain" description="Macro" evidence="1">
    <location>
        <begin position="28"/>
        <end position="210"/>
    </location>
</feature>
<dbReference type="PANTHER" id="PTHR11106:SF27">
    <property type="entry name" value="MACRO DOMAIN-CONTAINING PROTEIN"/>
    <property type="match status" value="1"/>
</dbReference>
<dbReference type="InterPro" id="IPR043472">
    <property type="entry name" value="Macro_dom-like"/>
</dbReference>
<dbReference type="SMART" id="SM00506">
    <property type="entry name" value="A1pp"/>
    <property type="match status" value="1"/>
</dbReference>
<dbReference type="OrthoDB" id="6077599at2759"/>
<dbReference type="Proteomes" id="UP000029964">
    <property type="component" value="Unassembled WGS sequence"/>
</dbReference>